<protein>
    <recommendedName>
        <fullName evidence="3">Acyl esterase</fullName>
    </recommendedName>
</protein>
<organism evidence="1 2">
    <name type="scientific">Persicobacter diffluens</name>
    <dbReference type="NCBI Taxonomy" id="981"/>
    <lineage>
        <taxon>Bacteria</taxon>
        <taxon>Pseudomonadati</taxon>
        <taxon>Bacteroidota</taxon>
        <taxon>Cytophagia</taxon>
        <taxon>Cytophagales</taxon>
        <taxon>Persicobacteraceae</taxon>
        <taxon>Persicobacter</taxon>
    </lineage>
</organism>
<evidence type="ECO:0000313" key="1">
    <source>
        <dbReference type="EMBL" id="GJM59757.1"/>
    </source>
</evidence>
<proteinExistence type="predicted"/>
<dbReference type="EMBL" id="BQKE01000001">
    <property type="protein sequence ID" value="GJM59757.1"/>
    <property type="molecule type" value="Genomic_DNA"/>
</dbReference>
<dbReference type="AlphaFoldDB" id="A0AAN5AIF0"/>
<reference evidence="1 2" key="1">
    <citation type="submission" date="2021-12" db="EMBL/GenBank/DDBJ databases">
        <title>Genome sequencing of bacteria with rrn-lacking chromosome and rrn-plasmid.</title>
        <authorList>
            <person name="Anda M."/>
            <person name="Iwasaki W."/>
        </authorList>
    </citation>
    <scope>NUCLEOTIDE SEQUENCE [LARGE SCALE GENOMIC DNA]</scope>
    <source>
        <strain evidence="1 2">NBRC 15940</strain>
    </source>
</reference>
<accession>A0AAN5AIF0</accession>
<keyword evidence="2" id="KW-1185">Reference proteome</keyword>
<name>A0AAN5AIF0_9BACT</name>
<dbReference type="Gene3D" id="3.90.550.10">
    <property type="entry name" value="Spore Coat Polysaccharide Biosynthesis Protein SpsA, Chain A"/>
    <property type="match status" value="1"/>
</dbReference>
<comment type="caution">
    <text evidence="1">The sequence shown here is derived from an EMBL/GenBank/DDBJ whole genome shotgun (WGS) entry which is preliminary data.</text>
</comment>
<evidence type="ECO:0000313" key="2">
    <source>
        <dbReference type="Proteomes" id="UP001310022"/>
    </source>
</evidence>
<gene>
    <name evidence="1" type="ORF">PEDI_03090</name>
</gene>
<dbReference type="Proteomes" id="UP001310022">
    <property type="component" value="Unassembled WGS sequence"/>
</dbReference>
<sequence length="283" mass="32498">MIQLPPTTSKEFKMEEIIPQKITVEEEFSFEYSICSFVTDLNEYEEMVASFQAKGFSASNSEFLFVDNSEGNSFEAFGGINRMLRQARGRYVIICHQDILLQEDGKAELDRKITEIEAIDPNWGILGNAGGVNLKYTAMHISHPNETLREKNLPLKAINLDENFLIIKAAANLNTSADLKGFHLYGTDICLLANIRGYQAYVIDFKIFHKSKGNANKSFFEIKNALKNKYERAFAGRFVGTTITRFYVSGSKWKNIIINSGFVMFWARQYYKFFKPKKHYKPH</sequence>
<evidence type="ECO:0008006" key="3">
    <source>
        <dbReference type="Google" id="ProtNLM"/>
    </source>
</evidence>
<dbReference type="InterPro" id="IPR029044">
    <property type="entry name" value="Nucleotide-diphossugar_trans"/>
</dbReference>